<evidence type="ECO:0000256" key="1">
    <source>
        <dbReference type="ARBA" id="ARBA00004651"/>
    </source>
</evidence>
<dbReference type="InterPro" id="IPR050366">
    <property type="entry name" value="BP-dependent_transpt_permease"/>
</dbReference>
<dbReference type="InterPro" id="IPR025966">
    <property type="entry name" value="OppC_N"/>
</dbReference>
<dbReference type="CDD" id="cd06261">
    <property type="entry name" value="TM_PBP2"/>
    <property type="match status" value="1"/>
</dbReference>
<feature type="transmembrane region" description="Helical" evidence="10">
    <location>
        <begin position="309"/>
        <end position="328"/>
    </location>
</feature>
<reference evidence="12" key="1">
    <citation type="submission" date="2020-10" db="EMBL/GenBank/DDBJ databases">
        <authorList>
            <person name="Gilroy R."/>
        </authorList>
    </citation>
    <scope>NUCLEOTIDE SEQUENCE</scope>
    <source>
        <strain evidence="12">CHK157-1446</strain>
    </source>
</reference>
<dbReference type="EMBL" id="DVIR01000056">
    <property type="protein sequence ID" value="HIS24985.1"/>
    <property type="molecule type" value="Genomic_DNA"/>
</dbReference>
<feature type="transmembrane region" description="Helical" evidence="10">
    <location>
        <begin position="372"/>
        <end position="391"/>
    </location>
</feature>
<feature type="transmembrane region" description="Helical" evidence="10">
    <location>
        <begin position="349"/>
        <end position="366"/>
    </location>
</feature>
<evidence type="ECO:0000313" key="12">
    <source>
        <dbReference type="EMBL" id="HIS24985.1"/>
    </source>
</evidence>
<keyword evidence="5" id="KW-0571">Peptide transport</keyword>
<evidence type="ECO:0000313" key="13">
    <source>
        <dbReference type="Proteomes" id="UP000823982"/>
    </source>
</evidence>
<dbReference type="GO" id="GO:0015833">
    <property type="term" value="P:peptide transport"/>
    <property type="evidence" value="ECO:0007669"/>
    <property type="project" value="UniProtKB-KW"/>
</dbReference>
<evidence type="ECO:0000256" key="3">
    <source>
        <dbReference type="ARBA" id="ARBA00022475"/>
    </source>
</evidence>
<dbReference type="Gene3D" id="1.10.3720.10">
    <property type="entry name" value="MetI-like"/>
    <property type="match status" value="1"/>
</dbReference>
<evidence type="ECO:0000256" key="8">
    <source>
        <dbReference type="ARBA" id="ARBA00023136"/>
    </source>
</evidence>
<evidence type="ECO:0000256" key="10">
    <source>
        <dbReference type="RuleBase" id="RU363032"/>
    </source>
</evidence>
<evidence type="ECO:0000256" key="4">
    <source>
        <dbReference type="ARBA" id="ARBA00022692"/>
    </source>
</evidence>
<evidence type="ECO:0000256" key="2">
    <source>
        <dbReference type="ARBA" id="ARBA00022448"/>
    </source>
</evidence>
<dbReference type="InterPro" id="IPR000515">
    <property type="entry name" value="MetI-like"/>
</dbReference>
<keyword evidence="4 10" id="KW-0812">Transmembrane</keyword>
<protein>
    <submittedName>
        <fullName evidence="12">ABC transporter permease</fullName>
    </submittedName>
</protein>
<keyword evidence="2 10" id="KW-0813">Transport</keyword>
<comment type="subcellular location">
    <subcellularLocation>
        <location evidence="1 10">Cell membrane</location>
        <topology evidence="1 10">Multi-pass membrane protein</topology>
    </subcellularLocation>
</comment>
<dbReference type="PANTHER" id="PTHR43386:SF24">
    <property type="entry name" value="OLIGOPEPTIDE TRANSPORT SYSTEM PERMEASE PROTEIN AMID"/>
    <property type="match status" value="1"/>
</dbReference>
<keyword evidence="7 10" id="KW-1133">Transmembrane helix</keyword>
<dbReference type="Proteomes" id="UP000823982">
    <property type="component" value="Unassembled WGS sequence"/>
</dbReference>
<sequence>MMNNAENNNVLYEHIPKEQFEFAQVDAKIHDAKFETKARGYFADAFIRFKKSKAAVAGAWIIIFLVAFSFIAPLVSPYTIDDTDSYYKNSPPYVRAIADMNLGIFDGAVTKTSVNDLALAYWNGIAVETGYDPLIRILETYETTSMYRGQEKITYTYKIETNKYYEQGIMYRVLSYEEFEAIQQWQNETGIQVIYPYVEPDDICGISDRPSIWYQVSDSKGTPVYDENGNFIPAYSTNSAIEGAPYNSIRVEGDDGSYIYSRRRSGAVEVRLCYYNYYQYVNGTEPFYIFGTNSMGMDLFLAVGVGSRFSIIFALLVSVINLTIGAIYGAIQGYYGGTIDLIMDRISDILSGVPFMVVAVLFQLHLASKVGIVPAFLFAFVLTGWISMAALTRKQFYRFKGQEFVMAARTLGASDWRLMFKHIFPNSLGTIVTSCALVIPSVVSSETSLTYLGIINISDFAGTSLGTLMSQGQTSMTVSPHAMFFPALYFALLLIAFNLFGNGLRDAFNPTMRGAEG</sequence>
<accession>A0A9D1EPU8</accession>
<dbReference type="PANTHER" id="PTHR43386">
    <property type="entry name" value="OLIGOPEPTIDE TRANSPORT SYSTEM PERMEASE PROTEIN APPC"/>
    <property type="match status" value="1"/>
</dbReference>
<reference evidence="12" key="2">
    <citation type="journal article" date="2021" name="PeerJ">
        <title>Extensive microbial diversity within the chicken gut microbiome revealed by metagenomics and culture.</title>
        <authorList>
            <person name="Gilroy R."/>
            <person name="Ravi A."/>
            <person name="Getino M."/>
            <person name="Pursley I."/>
            <person name="Horton D.L."/>
            <person name="Alikhan N.F."/>
            <person name="Baker D."/>
            <person name="Gharbi K."/>
            <person name="Hall N."/>
            <person name="Watson M."/>
            <person name="Adriaenssens E.M."/>
            <person name="Foster-Nyarko E."/>
            <person name="Jarju S."/>
            <person name="Secka A."/>
            <person name="Antonio M."/>
            <person name="Oren A."/>
            <person name="Chaudhuri R.R."/>
            <person name="La Ragione R."/>
            <person name="Hildebrand F."/>
            <person name="Pallen M.J."/>
        </authorList>
    </citation>
    <scope>NUCLEOTIDE SEQUENCE</scope>
    <source>
        <strain evidence="12">CHK157-1446</strain>
    </source>
</reference>
<dbReference type="InterPro" id="IPR035906">
    <property type="entry name" value="MetI-like_sf"/>
</dbReference>
<dbReference type="GO" id="GO:0005886">
    <property type="term" value="C:plasma membrane"/>
    <property type="evidence" value="ECO:0007669"/>
    <property type="project" value="UniProtKB-SubCell"/>
</dbReference>
<dbReference type="AlphaFoldDB" id="A0A9D1EPU8"/>
<keyword evidence="8 10" id="KW-0472">Membrane</keyword>
<feature type="transmembrane region" description="Helical" evidence="10">
    <location>
        <begin position="423"/>
        <end position="443"/>
    </location>
</feature>
<comment type="caution">
    <text evidence="12">The sequence shown here is derived from an EMBL/GenBank/DDBJ whole genome shotgun (WGS) entry which is preliminary data.</text>
</comment>
<evidence type="ECO:0000256" key="5">
    <source>
        <dbReference type="ARBA" id="ARBA00022856"/>
    </source>
</evidence>
<feature type="transmembrane region" description="Helical" evidence="10">
    <location>
        <begin position="482"/>
        <end position="500"/>
    </location>
</feature>
<comment type="similarity">
    <text evidence="9">Belongs to the binding-protein-dependent transport system permease family. OppBC subfamily.</text>
</comment>
<dbReference type="Pfam" id="PF00528">
    <property type="entry name" value="BPD_transp_1"/>
    <property type="match status" value="1"/>
</dbReference>
<feature type="domain" description="ABC transmembrane type-1" evidence="11">
    <location>
        <begin position="307"/>
        <end position="501"/>
    </location>
</feature>
<keyword evidence="6" id="KW-0653">Protein transport</keyword>
<proteinExistence type="inferred from homology"/>
<name>A0A9D1EPU8_9FIRM</name>
<keyword evidence="3" id="KW-1003">Cell membrane</keyword>
<dbReference type="PROSITE" id="PS50928">
    <property type="entry name" value="ABC_TM1"/>
    <property type="match status" value="1"/>
</dbReference>
<feature type="transmembrane region" description="Helical" evidence="10">
    <location>
        <begin position="54"/>
        <end position="75"/>
    </location>
</feature>
<organism evidence="12 13">
    <name type="scientific">Candidatus Faeciplasma gallinarum</name>
    <dbReference type="NCBI Taxonomy" id="2840799"/>
    <lineage>
        <taxon>Bacteria</taxon>
        <taxon>Bacillati</taxon>
        <taxon>Bacillota</taxon>
        <taxon>Clostridia</taxon>
        <taxon>Eubacteriales</taxon>
        <taxon>Oscillospiraceae</taxon>
        <taxon>Oscillospiraceae incertae sedis</taxon>
        <taxon>Candidatus Faeciplasma</taxon>
    </lineage>
</organism>
<evidence type="ECO:0000259" key="11">
    <source>
        <dbReference type="PROSITE" id="PS50928"/>
    </source>
</evidence>
<evidence type="ECO:0000256" key="7">
    <source>
        <dbReference type="ARBA" id="ARBA00022989"/>
    </source>
</evidence>
<dbReference type="Pfam" id="PF12911">
    <property type="entry name" value="OppC_N"/>
    <property type="match status" value="1"/>
</dbReference>
<dbReference type="SUPFAM" id="SSF161098">
    <property type="entry name" value="MetI-like"/>
    <property type="match status" value="1"/>
</dbReference>
<evidence type="ECO:0000256" key="6">
    <source>
        <dbReference type="ARBA" id="ARBA00022927"/>
    </source>
</evidence>
<evidence type="ECO:0000256" key="9">
    <source>
        <dbReference type="ARBA" id="ARBA00024202"/>
    </source>
</evidence>
<gene>
    <name evidence="12" type="ORF">IAD01_06240</name>
</gene>
<dbReference type="GO" id="GO:0015031">
    <property type="term" value="P:protein transport"/>
    <property type="evidence" value="ECO:0007669"/>
    <property type="project" value="UniProtKB-KW"/>
</dbReference>
<dbReference type="GO" id="GO:0055085">
    <property type="term" value="P:transmembrane transport"/>
    <property type="evidence" value="ECO:0007669"/>
    <property type="project" value="InterPro"/>
</dbReference>